<evidence type="ECO:0000313" key="4">
    <source>
        <dbReference type="Proteomes" id="UP000005240"/>
    </source>
</evidence>
<dbReference type="PROSITE" id="PS00018">
    <property type="entry name" value="EF_HAND_1"/>
    <property type="match status" value="1"/>
</dbReference>
<evidence type="ECO:0008006" key="5">
    <source>
        <dbReference type="Google" id="ProtNLM"/>
    </source>
</evidence>
<gene>
    <name evidence="2" type="ORF">PTTG_28549</name>
</gene>
<feature type="chain" id="PRO_5008109733" description="EF-hand domain-containing protein" evidence="1">
    <location>
        <begin position="22"/>
        <end position="416"/>
    </location>
</feature>
<reference evidence="3 4" key="3">
    <citation type="journal article" date="2017" name="G3 (Bethesda)">
        <title>Comparative analysis highlights variable genome content of wheat rusts and divergence of the mating loci.</title>
        <authorList>
            <person name="Cuomo C.A."/>
            <person name="Bakkeren G."/>
            <person name="Khalil H.B."/>
            <person name="Panwar V."/>
            <person name="Joly D."/>
            <person name="Linning R."/>
            <person name="Sakthikumar S."/>
            <person name="Song X."/>
            <person name="Adiconis X."/>
            <person name="Fan L."/>
            <person name="Goldberg J.M."/>
            <person name="Levin J.Z."/>
            <person name="Young S."/>
            <person name="Zeng Q."/>
            <person name="Anikster Y."/>
            <person name="Bruce M."/>
            <person name="Wang M."/>
            <person name="Yin C."/>
            <person name="McCallum B."/>
            <person name="Szabo L.J."/>
            <person name="Hulbert S."/>
            <person name="Chen X."/>
            <person name="Fellers J.P."/>
        </authorList>
    </citation>
    <scope>NUCLEOTIDE SEQUENCE</scope>
    <source>
        <strain evidence="3">isolate 1-1 / race 1 (BBBD)</strain>
        <strain evidence="4">Isolate 1-1 / race 1 (BBBD)</strain>
    </source>
</reference>
<dbReference type="EnsemblFungi" id="PTTG_28549-t43_1">
    <property type="protein sequence ID" value="PTTG_28549-t43_1-p1"/>
    <property type="gene ID" value="PTTG_28549"/>
</dbReference>
<organism evidence="2">
    <name type="scientific">Puccinia triticina (isolate 1-1 / race 1 (BBBD))</name>
    <name type="common">Brown leaf rust fungus</name>
    <dbReference type="NCBI Taxonomy" id="630390"/>
    <lineage>
        <taxon>Eukaryota</taxon>
        <taxon>Fungi</taxon>
        <taxon>Dikarya</taxon>
        <taxon>Basidiomycota</taxon>
        <taxon>Pucciniomycotina</taxon>
        <taxon>Pucciniomycetes</taxon>
        <taxon>Pucciniales</taxon>
        <taxon>Pucciniaceae</taxon>
        <taxon>Puccinia</taxon>
    </lineage>
</organism>
<dbReference type="EMBL" id="ADAS02000118">
    <property type="protein sequence ID" value="OAV89768.1"/>
    <property type="molecule type" value="Genomic_DNA"/>
</dbReference>
<reference evidence="2" key="2">
    <citation type="submission" date="2016-05" db="EMBL/GenBank/DDBJ databases">
        <title>Comparative analysis highlights variable genome content of wheat rusts and divergence of the mating loci.</title>
        <authorList>
            <person name="Cuomo C.A."/>
            <person name="Bakkeren G."/>
            <person name="Szabo L."/>
            <person name="Khalil H."/>
            <person name="Joly D."/>
            <person name="Goldberg J."/>
            <person name="Young S."/>
            <person name="Zeng Q."/>
            <person name="Fellers J."/>
        </authorList>
    </citation>
    <scope>NUCLEOTIDE SEQUENCE [LARGE SCALE GENOMIC DNA]</scope>
    <source>
        <strain evidence="2">1-1 BBBD Race 1</strain>
    </source>
</reference>
<dbReference type="VEuPathDB" id="FungiDB:PTTG_28549"/>
<reference evidence="2" key="1">
    <citation type="submission" date="2009-11" db="EMBL/GenBank/DDBJ databases">
        <authorList>
            <consortium name="The Broad Institute Genome Sequencing Platform"/>
            <person name="Ward D."/>
            <person name="Feldgarden M."/>
            <person name="Earl A."/>
            <person name="Young S.K."/>
            <person name="Zeng Q."/>
            <person name="Koehrsen M."/>
            <person name="Alvarado L."/>
            <person name="Berlin A."/>
            <person name="Bochicchio J."/>
            <person name="Borenstein D."/>
            <person name="Chapman S.B."/>
            <person name="Chen Z."/>
            <person name="Engels R."/>
            <person name="Freedman E."/>
            <person name="Gellesch M."/>
            <person name="Goldberg J."/>
            <person name="Griggs A."/>
            <person name="Gujja S."/>
            <person name="Heilman E."/>
            <person name="Heiman D."/>
            <person name="Hepburn T."/>
            <person name="Howarth C."/>
            <person name="Jen D."/>
            <person name="Larson L."/>
            <person name="Lewis B."/>
            <person name="Mehta T."/>
            <person name="Park D."/>
            <person name="Pearson M."/>
            <person name="Roberts A."/>
            <person name="Saif S."/>
            <person name="Shea T."/>
            <person name="Shenoy N."/>
            <person name="Sisk P."/>
            <person name="Stolte C."/>
            <person name="Sykes S."/>
            <person name="Thomson T."/>
            <person name="Walk T."/>
            <person name="White J."/>
            <person name="Yandava C."/>
            <person name="Izard J."/>
            <person name="Baranova O.V."/>
            <person name="Blanton J.M."/>
            <person name="Tanner A.C."/>
            <person name="Dewhirst F.E."/>
            <person name="Haas B."/>
            <person name="Nusbaum C."/>
            <person name="Birren B."/>
        </authorList>
    </citation>
    <scope>NUCLEOTIDE SEQUENCE [LARGE SCALE GENOMIC DNA]</scope>
    <source>
        <strain evidence="2">1-1 BBBD Race 1</strain>
    </source>
</reference>
<dbReference type="Proteomes" id="UP000005240">
    <property type="component" value="Unassembled WGS sequence"/>
</dbReference>
<reference evidence="3" key="4">
    <citation type="submission" date="2025-05" db="UniProtKB">
        <authorList>
            <consortium name="EnsemblFungi"/>
        </authorList>
    </citation>
    <scope>IDENTIFICATION</scope>
    <source>
        <strain evidence="3">isolate 1-1 / race 1 (BBBD)</strain>
    </source>
</reference>
<proteinExistence type="predicted"/>
<keyword evidence="4" id="KW-1185">Reference proteome</keyword>
<name>A0A180GBC8_PUCT1</name>
<dbReference type="InterPro" id="IPR018247">
    <property type="entry name" value="EF_Hand_1_Ca_BS"/>
</dbReference>
<dbReference type="AlphaFoldDB" id="A0A180GBC8"/>
<evidence type="ECO:0000313" key="3">
    <source>
        <dbReference type="EnsemblFungi" id="PTTG_28549-t43_1-p1"/>
    </source>
</evidence>
<dbReference type="OrthoDB" id="2507258at2759"/>
<protein>
    <recommendedName>
        <fullName evidence="5">EF-hand domain-containing protein</fullName>
    </recommendedName>
</protein>
<evidence type="ECO:0000256" key="1">
    <source>
        <dbReference type="SAM" id="SignalP"/>
    </source>
</evidence>
<keyword evidence="1" id="KW-0732">Signal</keyword>
<sequence length="416" mass="46422">MVSTLLSLTIIAISLSRSSQAIPQPVPRFLSFADVVDPGPPAAHSGLVHASAASGMVTVAPQPTTPETPGEYYIVRPRLLGPSVAPQPETPGEYYVVRPRLPVSDQLAPSPAQGRRLAPSLPHHFTVGRDSSIYPPHSHGYFHMPTHAKVGSLEEHFRGRPALQAVALEQLLALTTRPEKPMTMSTDNLRLWQNKNNGYMALNPRDRAEVCSWLGNQFFDSHLGGKHRARDIGYIWSLEQLNRRHPVWWKNSLISKGDPNNNGYIDLVDVGDLLNFFDPSGNFKLTAEQVNDIAPKLSDILYLGEDNNVRSVGLNIKPLRAYKDSAGVSMYESRTGQVMKELLRNFNRKTADEKKRVIQDLFLFTGTPPSEVIKRADNALNKNSESFQKLLEYQGDSRGQKDYQRIKAELEKLGKK</sequence>
<feature type="signal peptide" evidence="1">
    <location>
        <begin position="1"/>
        <end position="21"/>
    </location>
</feature>
<accession>A0A180GBC8</accession>
<evidence type="ECO:0000313" key="2">
    <source>
        <dbReference type="EMBL" id="OAV89768.1"/>
    </source>
</evidence>